<sequence length="64" mass="6744">KARCPYQEASSPSPECGDSKLSSLRSFLSSLSLEWSVETSTFVEDGLKTTSPSSSGGVSSKDPK</sequence>
<reference evidence="2" key="1">
    <citation type="submission" date="2014-05" db="EMBL/GenBank/DDBJ databases">
        <authorList>
            <person name="Chronopoulou M."/>
        </authorList>
    </citation>
    <scope>NUCLEOTIDE SEQUENCE</scope>
    <source>
        <tissue evidence="2">Whole organism</tissue>
    </source>
</reference>
<accession>A0A0K2T6S3</accession>
<organism evidence="2">
    <name type="scientific">Lepeophtheirus salmonis</name>
    <name type="common">Salmon louse</name>
    <name type="synonym">Caligus salmonis</name>
    <dbReference type="NCBI Taxonomy" id="72036"/>
    <lineage>
        <taxon>Eukaryota</taxon>
        <taxon>Metazoa</taxon>
        <taxon>Ecdysozoa</taxon>
        <taxon>Arthropoda</taxon>
        <taxon>Crustacea</taxon>
        <taxon>Multicrustacea</taxon>
        <taxon>Hexanauplia</taxon>
        <taxon>Copepoda</taxon>
        <taxon>Siphonostomatoida</taxon>
        <taxon>Caligidae</taxon>
        <taxon>Lepeophtheirus</taxon>
    </lineage>
</organism>
<evidence type="ECO:0000313" key="2">
    <source>
        <dbReference type="EMBL" id="CDW21282.1"/>
    </source>
</evidence>
<proteinExistence type="predicted"/>
<dbReference type="EMBL" id="HACA01003921">
    <property type="protein sequence ID" value="CDW21282.1"/>
    <property type="molecule type" value="Transcribed_RNA"/>
</dbReference>
<feature type="non-terminal residue" evidence="2">
    <location>
        <position position="1"/>
    </location>
</feature>
<feature type="region of interest" description="Disordered" evidence="1">
    <location>
        <begin position="1"/>
        <end position="20"/>
    </location>
</feature>
<evidence type="ECO:0000256" key="1">
    <source>
        <dbReference type="SAM" id="MobiDB-lite"/>
    </source>
</evidence>
<dbReference type="AlphaFoldDB" id="A0A0K2T6S3"/>
<protein>
    <submittedName>
        <fullName evidence="2">Uncharacterized protein</fullName>
    </submittedName>
</protein>
<name>A0A0K2T6S3_LEPSM</name>